<keyword evidence="3" id="KW-0804">Transcription</keyword>
<evidence type="ECO:0000256" key="3">
    <source>
        <dbReference type="ARBA" id="ARBA00023163"/>
    </source>
</evidence>
<dbReference type="InterPro" id="IPR019887">
    <property type="entry name" value="Tscrpt_reg_AsnC/Lrp_C"/>
</dbReference>
<proteinExistence type="predicted"/>
<dbReference type="EMBL" id="CP020991">
    <property type="protein sequence ID" value="AUO19506.1"/>
    <property type="molecule type" value="Genomic_DNA"/>
</dbReference>
<dbReference type="SUPFAM" id="SSF54909">
    <property type="entry name" value="Dimeric alpha+beta barrel"/>
    <property type="match status" value="1"/>
</dbReference>
<dbReference type="AlphaFoldDB" id="A0A2K9P2P5"/>
<dbReference type="InterPro" id="IPR000485">
    <property type="entry name" value="AsnC-type_HTH_dom"/>
</dbReference>
<keyword evidence="2" id="KW-0238">DNA-binding</keyword>
<dbReference type="PROSITE" id="PS50956">
    <property type="entry name" value="HTH_ASNC_2"/>
    <property type="match status" value="1"/>
</dbReference>
<dbReference type="InterPro" id="IPR011008">
    <property type="entry name" value="Dimeric_a/b-barrel"/>
</dbReference>
<protein>
    <submittedName>
        <fullName evidence="5">Transcriptional regulator, AsnC family</fullName>
    </submittedName>
</protein>
<gene>
    <name evidence="5" type="ORF">B9O19_01345</name>
</gene>
<dbReference type="PANTHER" id="PTHR43413:SF7">
    <property type="entry name" value="HTH-TYPE TRANSCRIPTIONAL REGULATOR PTR2"/>
    <property type="match status" value="1"/>
</dbReference>
<keyword evidence="1" id="KW-0805">Transcription regulation</keyword>
<dbReference type="GeneID" id="98062744"/>
<dbReference type="GO" id="GO:0043565">
    <property type="term" value="F:sequence-specific DNA binding"/>
    <property type="evidence" value="ECO:0007669"/>
    <property type="project" value="InterPro"/>
</dbReference>
<dbReference type="Gene3D" id="3.30.70.920">
    <property type="match status" value="1"/>
</dbReference>
<dbReference type="Pfam" id="PF01037">
    <property type="entry name" value="AsnC_trans_reg"/>
    <property type="match status" value="1"/>
</dbReference>
<evidence type="ECO:0000259" key="4">
    <source>
        <dbReference type="PROSITE" id="PS50956"/>
    </source>
</evidence>
<dbReference type="InterPro" id="IPR036388">
    <property type="entry name" value="WH-like_DNA-bd_sf"/>
</dbReference>
<accession>A0A2K9P2P5</accession>
<dbReference type="RefSeq" id="WP_102365709.1">
    <property type="nucleotide sequence ID" value="NZ_CP020991.1"/>
</dbReference>
<name>A0A2K9P2P5_9FIRM</name>
<dbReference type="Proteomes" id="UP000235589">
    <property type="component" value="Chromosome"/>
</dbReference>
<sequence length="166" mass="18530">MSNYSNQDKILEILHNDCRLPLEEISVMTGIAAQEVAAIIDDLEKDGTILGYGAKINWDKAAGPDSVTAYIELRVTPQRNQGFDRIAERIYQYPEVKSVNLMSGSYDFGITVEGSNIKEISLFVSQHLAPMESVVGTATHFVLKRYKFDGIVCSQPEKDEREVISL</sequence>
<dbReference type="SMART" id="SM00344">
    <property type="entry name" value="HTH_ASNC"/>
    <property type="match status" value="1"/>
</dbReference>
<dbReference type="InterPro" id="IPR050684">
    <property type="entry name" value="HTH-Siroheme_Decarb"/>
</dbReference>
<evidence type="ECO:0000313" key="5">
    <source>
        <dbReference type="EMBL" id="AUO19506.1"/>
    </source>
</evidence>
<dbReference type="KEGG" id="mpec:B9O19_01345"/>
<dbReference type="Gene3D" id="1.10.10.10">
    <property type="entry name" value="Winged helix-like DNA-binding domain superfamily/Winged helix DNA-binding domain"/>
    <property type="match status" value="1"/>
</dbReference>
<evidence type="ECO:0000256" key="2">
    <source>
        <dbReference type="ARBA" id="ARBA00023125"/>
    </source>
</evidence>
<dbReference type="InterPro" id="IPR019888">
    <property type="entry name" value="Tscrpt_reg_AsnC-like"/>
</dbReference>
<evidence type="ECO:0000256" key="1">
    <source>
        <dbReference type="ARBA" id="ARBA00023015"/>
    </source>
</evidence>
<dbReference type="SUPFAM" id="SSF46785">
    <property type="entry name" value="Winged helix' DNA-binding domain"/>
    <property type="match status" value="1"/>
</dbReference>
<dbReference type="InterPro" id="IPR036390">
    <property type="entry name" value="WH_DNA-bd_sf"/>
</dbReference>
<reference evidence="5 6" key="1">
    <citation type="submission" date="2017-04" db="EMBL/GenBank/DDBJ databases">
        <title>Monoglobus pectinilyticus 14 draft genome.</title>
        <authorList>
            <person name="Kim C."/>
            <person name="Rosendale D.I."/>
            <person name="Kelly W.J."/>
            <person name="Tannock G.W."/>
            <person name="Patchett M.L."/>
            <person name="Jordens J.Z."/>
        </authorList>
    </citation>
    <scope>NUCLEOTIDE SEQUENCE [LARGE SCALE GENOMIC DNA]</scope>
    <source>
        <strain evidence="5 6">14</strain>
    </source>
</reference>
<keyword evidence="6" id="KW-1185">Reference proteome</keyword>
<evidence type="ECO:0000313" key="6">
    <source>
        <dbReference type="Proteomes" id="UP000235589"/>
    </source>
</evidence>
<organism evidence="5 6">
    <name type="scientific">Monoglobus pectinilyticus</name>
    <dbReference type="NCBI Taxonomy" id="1981510"/>
    <lineage>
        <taxon>Bacteria</taxon>
        <taxon>Bacillati</taxon>
        <taxon>Bacillota</taxon>
        <taxon>Clostridia</taxon>
        <taxon>Monoglobales</taxon>
        <taxon>Monoglobaceae</taxon>
        <taxon>Monoglobus</taxon>
    </lineage>
</organism>
<feature type="domain" description="HTH asnC-type" evidence="4">
    <location>
        <begin position="9"/>
        <end position="65"/>
    </location>
</feature>
<dbReference type="PANTHER" id="PTHR43413">
    <property type="entry name" value="TRANSCRIPTIONAL REGULATOR, ASNC FAMILY"/>
    <property type="match status" value="1"/>
</dbReference>
<dbReference type="OrthoDB" id="66249at2"/>
<dbReference type="Pfam" id="PF13412">
    <property type="entry name" value="HTH_24"/>
    <property type="match status" value="1"/>
</dbReference>